<name>A0A0E0HWS8_ORYNI</name>
<sequence length="207" mass="22261">MARAAAATAAAIAPHLVPVIRGATPFSSAVAAAAAAASTPARSSSALTQTLSFPIQATRSAATSTPPWASSALAQPRYFSTRATRGEGQTKIKIGGWEEAYWKLNLRIDHLNAVMRWKKRDNLLKFDNDEAVVEEEADEAGAIAGVAEDGGVRPGARIVVVSDLQLRLRQGQRRNGEEQDRPRYDHRRAVTTNTACCAAHLSLLYRV</sequence>
<reference evidence="1" key="2">
    <citation type="submission" date="2018-04" db="EMBL/GenBank/DDBJ databases">
        <title>OnivRS2 (Oryza nivara Reference Sequence Version 2).</title>
        <authorList>
            <person name="Zhang J."/>
            <person name="Kudrna D."/>
            <person name="Lee S."/>
            <person name="Talag J."/>
            <person name="Rajasekar S."/>
            <person name="Welchert J."/>
            <person name="Hsing Y.-I."/>
            <person name="Wing R.A."/>
        </authorList>
    </citation>
    <scope>NUCLEOTIDE SEQUENCE [LARGE SCALE GENOMIC DNA]</scope>
    <source>
        <strain evidence="1">SL10</strain>
    </source>
</reference>
<keyword evidence="2" id="KW-1185">Reference proteome</keyword>
<evidence type="ECO:0000313" key="2">
    <source>
        <dbReference type="Proteomes" id="UP000006591"/>
    </source>
</evidence>
<organism evidence="1">
    <name type="scientific">Oryza nivara</name>
    <name type="common">Indian wild rice</name>
    <name type="synonym">Oryza sativa f. spontanea</name>
    <dbReference type="NCBI Taxonomy" id="4536"/>
    <lineage>
        <taxon>Eukaryota</taxon>
        <taxon>Viridiplantae</taxon>
        <taxon>Streptophyta</taxon>
        <taxon>Embryophyta</taxon>
        <taxon>Tracheophyta</taxon>
        <taxon>Spermatophyta</taxon>
        <taxon>Magnoliopsida</taxon>
        <taxon>Liliopsida</taxon>
        <taxon>Poales</taxon>
        <taxon>Poaceae</taxon>
        <taxon>BOP clade</taxon>
        <taxon>Oryzoideae</taxon>
        <taxon>Oryzeae</taxon>
        <taxon>Oryzinae</taxon>
        <taxon>Oryza</taxon>
    </lineage>
</organism>
<dbReference type="Proteomes" id="UP000006591">
    <property type="component" value="Chromosome 7"/>
</dbReference>
<dbReference type="EnsemblPlants" id="ONIVA07G02090.1">
    <property type="protein sequence ID" value="ONIVA07G02090.1"/>
    <property type="gene ID" value="ONIVA07G02090"/>
</dbReference>
<dbReference type="HOGENOM" id="CLU_1285009_0_0_1"/>
<dbReference type="Gramene" id="ONIVA07G02090.1">
    <property type="protein sequence ID" value="ONIVA07G02090.1"/>
    <property type="gene ID" value="ONIVA07G02090"/>
</dbReference>
<dbReference type="AlphaFoldDB" id="A0A0E0HWS8"/>
<proteinExistence type="predicted"/>
<protein>
    <submittedName>
        <fullName evidence="1">Uncharacterized protein</fullName>
    </submittedName>
</protein>
<evidence type="ECO:0000313" key="1">
    <source>
        <dbReference type="EnsemblPlants" id="ONIVA07G02090.1"/>
    </source>
</evidence>
<reference evidence="1" key="1">
    <citation type="submission" date="2015-04" db="UniProtKB">
        <authorList>
            <consortium name="EnsemblPlants"/>
        </authorList>
    </citation>
    <scope>IDENTIFICATION</scope>
    <source>
        <strain evidence="1">SL10</strain>
    </source>
</reference>
<accession>A0A0E0HWS8</accession>